<dbReference type="Proteomes" id="UP000612855">
    <property type="component" value="Unassembled WGS sequence"/>
</dbReference>
<dbReference type="RefSeq" id="WP_188478466.1">
    <property type="nucleotide sequence ID" value="NZ_BMFJ01000001.1"/>
</dbReference>
<evidence type="ECO:0000256" key="1">
    <source>
        <dbReference type="SAM" id="MobiDB-lite"/>
    </source>
</evidence>
<feature type="region of interest" description="Disordered" evidence="1">
    <location>
        <begin position="192"/>
        <end position="211"/>
    </location>
</feature>
<protein>
    <recommendedName>
        <fullName evidence="4">DUF2497 domain-containing protein</fullName>
    </recommendedName>
</protein>
<evidence type="ECO:0000313" key="2">
    <source>
        <dbReference type="EMBL" id="GGE33262.1"/>
    </source>
</evidence>
<evidence type="ECO:0008006" key="4">
    <source>
        <dbReference type="Google" id="ProtNLM"/>
    </source>
</evidence>
<name>A0A917A7G1_9RHOB</name>
<comment type="caution">
    <text evidence="2">The sequence shown here is derived from an EMBL/GenBank/DDBJ whole genome shotgun (WGS) entry which is preliminary data.</text>
</comment>
<feature type="region of interest" description="Disordered" evidence="1">
    <location>
        <begin position="110"/>
        <end position="139"/>
    </location>
</feature>
<evidence type="ECO:0000313" key="3">
    <source>
        <dbReference type="Proteomes" id="UP000612855"/>
    </source>
</evidence>
<gene>
    <name evidence="2" type="ORF">GCM10011360_21380</name>
</gene>
<feature type="region of interest" description="Disordered" evidence="1">
    <location>
        <begin position="354"/>
        <end position="402"/>
    </location>
</feature>
<feature type="compositionally biased region" description="Basic and acidic residues" evidence="1">
    <location>
        <begin position="367"/>
        <end position="376"/>
    </location>
</feature>
<feature type="region of interest" description="Disordered" evidence="1">
    <location>
        <begin position="26"/>
        <end position="46"/>
    </location>
</feature>
<feature type="region of interest" description="Disordered" evidence="1">
    <location>
        <begin position="272"/>
        <end position="315"/>
    </location>
</feature>
<dbReference type="EMBL" id="BMFJ01000001">
    <property type="protein sequence ID" value="GGE33262.1"/>
    <property type="molecule type" value="Genomic_DNA"/>
</dbReference>
<feature type="compositionally biased region" description="Low complexity" evidence="1">
    <location>
        <begin position="286"/>
        <end position="295"/>
    </location>
</feature>
<proteinExistence type="predicted"/>
<feature type="compositionally biased region" description="Acidic residues" evidence="1">
    <location>
        <begin position="300"/>
        <end position="315"/>
    </location>
</feature>
<accession>A0A917A7G1</accession>
<organism evidence="2 3">
    <name type="scientific">Primorskyibacter flagellatus</name>
    <dbReference type="NCBI Taxonomy" id="1387277"/>
    <lineage>
        <taxon>Bacteria</taxon>
        <taxon>Pseudomonadati</taxon>
        <taxon>Pseudomonadota</taxon>
        <taxon>Alphaproteobacteria</taxon>
        <taxon>Rhodobacterales</taxon>
        <taxon>Roseobacteraceae</taxon>
        <taxon>Primorskyibacter</taxon>
    </lineage>
</organism>
<reference evidence="3" key="1">
    <citation type="journal article" date="2019" name="Int. J. Syst. Evol. Microbiol.">
        <title>The Global Catalogue of Microorganisms (GCM) 10K type strain sequencing project: providing services to taxonomists for standard genome sequencing and annotation.</title>
        <authorList>
            <consortium name="The Broad Institute Genomics Platform"/>
            <consortium name="The Broad Institute Genome Sequencing Center for Infectious Disease"/>
            <person name="Wu L."/>
            <person name="Ma J."/>
        </authorList>
    </citation>
    <scope>NUCLEOTIDE SEQUENCE [LARGE SCALE GENOMIC DNA]</scope>
    <source>
        <strain evidence="3">CGMCC 1.12664</strain>
    </source>
</reference>
<dbReference type="AlphaFoldDB" id="A0A917A7G1"/>
<feature type="compositionally biased region" description="Basic and acidic residues" evidence="1">
    <location>
        <begin position="26"/>
        <end position="37"/>
    </location>
</feature>
<keyword evidence="3" id="KW-1185">Reference proteome</keyword>
<sequence length="466" mass="50081">MSDSVTNVQIEDVLSSIRKLVSEEVRAQTRDGVRGDPHATPAASEDRLILTPSLRVAPVADAPDAAPVHFEDLSADQAEDEPVAGFVHAEPPHEEADLLDLMARVRAAGTRSGGGEIKRPAGIKPVDRPAPAAPPAEEPETAVASALSTLETALRNGSFGQTVGPAVTDVDDQDSDFVTDLNADIARKALSGLDADEHDHSDQTETDLEGAGEDDLIASGLDDALDTEIVQPEPDDAASEGMEADVVPTFLRRSGVASLGQRIAEVEAVVTTHGGEWEPEADEPTDAAPEPAFDPLPWEDAGENDEVLAPEDSQTEVDVAAEAYAESDADDEMWEVEPDGKADFHAAAIAPAFRPHLRSVPEPETAQQREPETTDRDDADDAAAPTQAETDDWESARTESDYLTMDADRQTLTEEPALLDEEMLRDLVAEIVREELQGALGERITRNVRKLVRREIQRALTSQEIL</sequence>